<dbReference type="SUPFAM" id="SSF55729">
    <property type="entry name" value="Acyl-CoA N-acyltransferases (Nat)"/>
    <property type="match status" value="1"/>
</dbReference>
<dbReference type="EMBL" id="MDTQ01000001">
    <property type="protein sequence ID" value="ODC04386.1"/>
    <property type="molecule type" value="Genomic_DNA"/>
</dbReference>
<sequence length="176" mass="19633">MKPTDQVSFQNSLYIRPVKWYSSDADFLERLHRESREDLTLIEGDDDFIYSLVDMQYQARNQGYGTQFPNAVDLMIESAGTPIGRMTVDQGANEVRLVDLALIKTARGQGYGQQIVQSLMQASAMAGLPLTLTVQRLNASALHTYAKLGFQVLDENPLQLHLIWTPPGRASVFVGV</sequence>
<dbReference type="RefSeq" id="WP_068999367.1">
    <property type="nucleotide sequence ID" value="NZ_MDTQ01000001.1"/>
</dbReference>
<protein>
    <recommendedName>
        <fullName evidence="1">N-acetyltransferase domain-containing protein</fullName>
    </recommendedName>
</protein>
<dbReference type="Pfam" id="PF00583">
    <property type="entry name" value="Acetyltransf_1"/>
    <property type="match status" value="1"/>
</dbReference>
<name>A0A1E2VC41_9GAMM</name>
<dbReference type="STRING" id="197479.BFW38_13450"/>
<dbReference type="OrthoDB" id="9805924at2"/>
<organism evidence="2 3">
    <name type="scientific">Terasakiispira papahanaumokuakeensis</name>
    <dbReference type="NCBI Taxonomy" id="197479"/>
    <lineage>
        <taxon>Bacteria</taxon>
        <taxon>Pseudomonadati</taxon>
        <taxon>Pseudomonadota</taxon>
        <taxon>Gammaproteobacteria</taxon>
        <taxon>Oceanospirillales</taxon>
        <taxon>Terasakiispira</taxon>
    </lineage>
</organism>
<proteinExistence type="predicted"/>
<dbReference type="Proteomes" id="UP000094291">
    <property type="component" value="Unassembled WGS sequence"/>
</dbReference>
<dbReference type="InterPro" id="IPR016181">
    <property type="entry name" value="Acyl_CoA_acyltransferase"/>
</dbReference>
<accession>A0A1E2VC41</accession>
<dbReference type="InterPro" id="IPR000182">
    <property type="entry name" value="GNAT_dom"/>
</dbReference>
<dbReference type="AlphaFoldDB" id="A0A1E2VC41"/>
<feature type="domain" description="N-acetyltransferase" evidence="1">
    <location>
        <begin position="13"/>
        <end position="169"/>
    </location>
</feature>
<dbReference type="Gene3D" id="3.40.630.30">
    <property type="match status" value="1"/>
</dbReference>
<dbReference type="PROSITE" id="PS51186">
    <property type="entry name" value="GNAT"/>
    <property type="match status" value="1"/>
</dbReference>
<dbReference type="GO" id="GO:0016747">
    <property type="term" value="F:acyltransferase activity, transferring groups other than amino-acyl groups"/>
    <property type="evidence" value="ECO:0007669"/>
    <property type="project" value="InterPro"/>
</dbReference>
<evidence type="ECO:0000313" key="3">
    <source>
        <dbReference type="Proteomes" id="UP000094291"/>
    </source>
</evidence>
<keyword evidence="3" id="KW-1185">Reference proteome</keyword>
<evidence type="ECO:0000259" key="1">
    <source>
        <dbReference type="PROSITE" id="PS51186"/>
    </source>
</evidence>
<gene>
    <name evidence="2" type="ORF">BFW38_13450</name>
</gene>
<reference evidence="2 3" key="1">
    <citation type="submission" date="2016-08" db="EMBL/GenBank/DDBJ databases">
        <authorList>
            <person name="Seilhamer J.J."/>
        </authorList>
    </citation>
    <scope>NUCLEOTIDE SEQUENCE [LARGE SCALE GENOMIC DNA]</scope>
    <source>
        <strain evidence="2 3">PH27A</strain>
    </source>
</reference>
<comment type="caution">
    <text evidence="2">The sequence shown here is derived from an EMBL/GenBank/DDBJ whole genome shotgun (WGS) entry which is preliminary data.</text>
</comment>
<evidence type="ECO:0000313" key="2">
    <source>
        <dbReference type="EMBL" id="ODC04386.1"/>
    </source>
</evidence>